<dbReference type="PANTHER" id="PTHR47534:SF3">
    <property type="entry name" value="ALCOHOL DEHYDROGENASE-LIKE C-TERMINAL DOMAIN-CONTAINING PROTEIN"/>
    <property type="match status" value="1"/>
</dbReference>
<organism evidence="2 3">
    <name type="scientific">Mycena metata</name>
    <dbReference type="NCBI Taxonomy" id="1033252"/>
    <lineage>
        <taxon>Eukaryota</taxon>
        <taxon>Fungi</taxon>
        <taxon>Dikarya</taxon>
        <taxon>Basidiomycota</taxon>
        <taxon>Agaricomycotina</taxon>
        <taxon>Agaricomycetes</taxon>
        <taxon>Agaricomycetidae</taxon>
        <taxon>Agaricales</taxon>
        <taxon>Marasmiineae</taxon>
        <taxon>Mycenaceae</taxon>
        <taxon>Mycena</taxon>
    </lineage>
</organism>
<reference evidence="2" key="1">
    <citation type="submission" date="2023-03" db="EMBL/GenBank/DDBJ databases">
        <title>Massive genome expansion in bonnet fungi (Mycena s.s.) driven by repeated elements and novel gene families across ecological guilds.</title>
        <authorList>
            <consortium name="Lawrence Berkeley National Laboratory"/>
            <person name="Harder C.B."/>
            <person name="Miyauchi S."/>
            <person name="Viragh M."/>
            <person name="Kuo A."/>
            <person name="Thoen E."/>
            <person name="Andreopoulos B."/>
            <person name="Lu D."/>
            <person name="Skrede I."/>
            <person name="Drula E."/>
            <person name="Henrissat B."/>
            <person name="Morin E."/>
            <person name="Kohler A."/>
            <person name="Barry K."/>
            <person name="LaButti K."/>
            <person name="Morin E."/>
            <person name="Salamov A."/>
            <person name="Lipzen A."/>
            <person name="Mereny Z."/>
            <person name="Hegedus B."/>
            <person name="Baldrian P."/>
            <person name="Stursova M."/>
            <person name="Weitz H."/>
            <person name="Taylor A."/>
            <person name="Grigoriev I.V."/>
            <person name="Nagy L.G."/>
            <person name="Martin F."/>
            <person name="Kauserud H."/>
        </authorList>
    </citation>
    <scope>NUCLEOTIDE SEQUENCE</scope>
    <source>
        <strain evidence="2">CBHHK182m</strain>
    </source>
</reference>
<evidence type="ECO:0000313" key="3">
    <source>
        <dbReference type="Proteomes" id="UP001215598"/>
    </source>
</evidence>
<dbReference type="AlphaFoldDB" id="A0AAD7JAE7"/>
<gene>
    <name evidence="2" type="ORF">B0H16DRAFT_1415745</name>
</gene>
<evidence type="ECO:0000313" key="2">
    <source>
        <dbReference type="EMBL" id="KAJ7759556.1"/>
    </source>
</evidence>
<dbReference type="PANTHER" id="PTHR47534">
    <property type="entry name" value="YALI0E05731P"/>
    <property type="match status" value="1"/>
</dbReference>
<dbReference type="InterPro" id="IPR036291">
    <property type="entry name" value="NAD(P)-bd_dom_sf"/>
</dbReference>
<dbReference type="GO" id="GO:0016491">
    <property type="term" value="F:oxidoreductase activity"/>
    <property type="evidence" value="ECO:0007669"/>
    <property type="project" value="UniProtKB-KW"/>
</dbReference>
<keyword evidence="1" id="KW-0560">Oxidoreductase</keyword>
<protein>
    <submittedName>
        <fullName evidence="2">NAD(P)-binding protein</fullName>
    </submittedName>
</protein>
<dbReference type="Pfam" id="PF00106">
    <property type="entry name" value="adh_short"/>
    <property type="match status" value="1"/>
</dbReference>
<accession>A0AAD7JAE7</accession>
<sequence>MPSLATVRASNASWKPSYPPVGVFVGGTSGIGEGIVEAFARHTKGNAHILIVGRNRAAATAIFARIEKPPAPDLTREFFECDLSLIANAKRTAAAIVARFPRVNFVFITAGLVSLNGLDVTNEGVDSQIAAMYYSKWALTDGLLPALHAARVAGEDARVAAVHTAGRGGPIDFDDLGLAKCLTGGMSGMQAMVSQLASYQDLMAEGFAERNPDISFTHAFPGLVDTPLLRKSPSTMLRAMYYVRYLVFPGLLWSGKSVAQCGEYQLHGLLQAKPGASRTGENGDDIGLGGKDDAHWEEGKQALWAHTEKIVSEI</sequence>
<keyword evidence="3" id="KW-1185">Reference proteome</keyword>
<dbReference type="InterPro" id="IPR002347">
    <property type="entry name" value="SDR_fam"/>
</dbReference>
<evidence type="ECO:0000256" key="1">
    <source>
        <dbReference type="ARBA" id="ARBA00023002"/>
    </source>
</evidence>
<comment type="caution">
    <text evidence="2">The sequence shown here is derived from an EMBL/GenBank/DDBJ whole genome shotgun (WGS) entry which is preliminary data.</text>
</comment>
<dbReference type="EMBL" id="JARKIB010000039">
    <property type="protein sequence ID" value="KAJ7759556.1"/>
    <property type="molecule type" value="Genomic_DNA"/>
</dbReference>
<dbReference type="Gene3D" id="3.40.50.720">
    <property type="entry name" value="NAD(P)-binding Rossmann-like Domain"/>
    <property type="match status" value="1"/>
</dbReference>
<dbReference type="InterPro" id="IPR052228">
    <property type="entry name" value="Sec_Metab_Biosynth_Oxidored"/>
</dbReference>
<proteinExistence type="predicted"/>
<name>A0AAD7JAE7_9AGAR</name>
<dbReference type="Proteomes" id="UP001215598">
    <property type="component" value="Unassembled WGS sequence"/>
</dbReference>
<dbReference type="SUPFAM" id="SSF51735">
    <property type="entry name" value="NAD(P)-binding Rossmann-fold domains"/>
    <property type="match status" value="1"/>
</dbReference>